<comment type="cofactor">
    <cofactor evidence="2">
        <name>heme</name>
        <dbReference type="ChEBI" id="CHEBI:30413"/>
    </cofactor>
</comment>
<evidence type="ECO:0000313" key="4">
    <source>
        <dbReference type="EMBL" id="SDF82605.1"/>
    </source>
</evidence>
<dbReference type="Gene3D" id="1.10.630.10">
    <property type="entry name" value="Cytochrome P450"/>
    <property type="match status" value="1"/>
</dbReference>
<dbReference type="GO" id="GO:0016705">
    <property type="term" value="F:oxidoreductase activity, acting on paired donors, with incorporation or reduction of molecular oxygen"/>
    <property type="evidence" value="ECO:0007669"/>
    <property type="project" value="InterPro"/>
</dbReference>
<dbReference type="GO" id="GO:0005506">
    <property type="term" value="F:iron ion binding"/>
    <property type="evidence" value="ECO:0007669"/>
    <property type="project" value="InterPro"/>
</dbReference>
<sequence>MITTIPVLDDDPFGDEILTDPYPFHQRLRDSGPVVHLRRYGIWAMGRYAEVHAALTDPATFCSSRGAGLSDFHREKPWRPPSLLLEADPPTHTATRKAMSAVIAPRTVRRFREGFTASAESIADELVARGEFDAVTDLAERYPLQVFPDIVGLPADGRENLLPYGGLAFNAFGPRNALLEEALAAAAPVQEWIWKSCQRDALSPDGLGASIWAAADAGDITHEQAPMLVRSLLSAGVDTTVHGIANTVAALAAHPEQWAALHADPTLAKFAFDEALRYAGPVQTFFRTTTREVEVAGTVIGEGEKVLLFLAAANRDPRKWGPDADRLDITRRASGHVAFGMGIHQCVGQPIARLEIELVLTALARRIARLEPLGDPVPKLNNTLKGWQSVPLRAHAGG</sequence>
<keyword evidence="3" id="KW-0560">Oxidoreductase</keyword>
<evidence type="ECO:0000313" key="5">
    <source>
        <dbReference type="Proteomes" id="UP000198967"/>
    </source>
</evidence>
<accession>A0A1G7P8G3</accession>
<evidence type="ECO:0000256" key="3">
    <source>
        <dbReference type="RuleBase" id="RU000461"/>
    </source>
</evidence>
<dbReference type="AlphaFoldDB" id="A0A1G7P8G3"/>
<organism evidence="4 5">
    <name type="scientific">Pseudonocardia oroxyli</name>
    <dbReference type="NCBI Taxonomy" id="366584"/>
    <lineage>
        <taxon>Bacteria</taxon>
        <taxon>Bacillati</taxon>
        <taxon>Actinomycetota</taxon>
        <taxon>Actinomycetes</taxon>
        <taxon>Pseudonocardiales</taxon>
        <taxon>Pseudonocardiaceae</taxon>
        <taxon>Pseudonocardia</taxon>
    </lineage>
</organism>
<reference evidence="4 5" key="1">
    <citation type="submission" date="2016-10" db="EMBL/GenBank/DDBJ databases">
        <authorList>
            <person name="de Groot N.N."/>
        </authorList>
    </citation>
    <scope>NUCLEOTIDE SEQUENCE [LARGE SCALE GENOMIC DNA]</scope>
    <source>
        <strain evidence="4 5">CGMCC 4.3143</strain>
    </source>
</reference>
<keyword evidence="2 3" id="KW-0479">Metal-binding</keyword>
<dbReference type="EMBL" id="FNBE01000007">
    <property type="protein sequence ID" value="SDF82605.1"/>
    <property type="molecule type" value="Genomic_DNA"/>
</dbReference>
<proteinExistence type="inferred from homology"/>
<keyword evidence="2 3" id="KW-0408">Iron</keyword>
<dbReference type="CDD" id="cd11037">
    <property type="entry name" value="CYP199A2-like"/>
    <property type="match status" value="1"/>
</dbReference>
<dbReference type="PANTHER" id="PTHR46696">
    <property type="entry name" value="P450, PUTATIVE (EUROFUNG)-RELATED"/>
    <property type="match status" value="1"/>
</dbReference>
<gene>
    <name evidence="4" type="ORF">SAMN05216377_10746</name>
</gene>
<name>A0A1G7P8G3_PSEOR</name>
<evidence type="ECO:0000256" key="2">
    <source>
        <dbReference type="PIRSR" id="PIRSR602401-1"/>
    </source>
</evidence>
<protein>
    <submittedName>
        <fullName evidence="4">Cytochrome P450</fullName>
    </submittedName>
</protein>
<dbReference type="Pfam" id="PF00067">
    <property type="entry name" value="p450"/>
    <property type="match status" value="1"/>
</dbReference>
<dbReference type="STRING" id="366584.SAMN05216377_10746"/>
<dbReference type="PROSITE" id="PS00086">
    <property type="entry name" value="CYTOCHROME_P450"/>
    <property type="match status" value="1"/>
</dbReference>
<dbReference type="InterPro" id="IPR001128">
    <property type="entry name" value="Cyt_P450"/>
</dbReference>
<keyword evidence="2 3" id="KW-0349">Heme</keyword>
<dbReference type="OrthoDB" id="9801155at2"/>
<keyword evidence="5" id="KW-1185">Reference proteome</keyword>
<dbReference type="GO" id="GO:0020037">
    <property type="term" value="F:heme binding"/>
    <property type="evidence" value="ECO:0007669"/>
    <property type="project" value="InterPro"/>
</dbReference>
<keyword evidence="3" id="KW-0503">Monooxygenase</keyword>
<dbReference type="Proteomes" id="UP000198967">
    <property type="component" value="Unassembled WGS sequence"/>
</dbReference>
<dbReference type="PANTHER" id="PTHR46696:SF1">
    <property type="entry name" value="CYTOCHROME P450 YJIB-RELATED"/>
    <property type="match status" value="1"/>
</dbReference>
<comment type="similarity">
    <text evidence="1 3">Belongs to the cytochrome P450 family.</text>
</comment>
<dbReference type="PRINTS" id="PR00463">
    <property type="entry name" value="EP450I"/>
</dbReference>
<dbReference type="SUPFAM" id="SSF48264">
    <property type="entry name" value="Cytochrome P450"/>
    <property type="match status" value="1"/>
</dbReference>
<dbReference type="InterPro" id="IPR036396">
    <property type="entry name" value="Cyt_P450_sf"/>
</dbReference>
<dbReference type="RefSeq" id="WP_093082955.1">
    <property type="nucleotide sequence ID" value="NZ_FNBE01000007.1"/>
</dbReference>
<dbReference type="InterPro" id="IPR002401">
    <property type="entry name" value="Cyt_P450_E_grp-I"/>
</dbReference>
<feature type="binding site" description="axial binding residue" evidence="2">
    <location>
        <position position="346"/>
    </location>
    <ligand>
        <name>heme</name>
        <dbReference type="ChEBI" id="CHEBI:30413"/>
    </ligand>
    <ligandPart>
        <name>Fe</name>
        <dbReference type="ChEBI" id="CHEBI:18248"/>
    </ligandPart>
</feature>
<dbReference type="GO" id="GO:0004497">
    <property type="term" value="F:monooxygenase activity"/>
    <property type="evidence" value="ECO:0007669"/>
    <property type="project" value="UniProtKB-KW"/>
</dbReference>
<evidence type="ECO:0000256" key="1">
    <source>
        <dbReference type="ARBA" id="ARBA00010617"/>
    </source>
</evidence>
<dbReference type="InterPro" id="IPR017972">
    <property type="entry name" value="Cyt_P450_CS"/>
</dbReference>